<dbReference type="CDD" id="cd02696">
    <property type="entry name" value="MurNAc-LAA"/>
    <property type="match status" value="1"/>
</dbReference>
<name>A0A2A7MGD0_9CLOT</name>
<dbReference type="GO" id="GO:0030288">
    <property type="term" value="C:outer membrane-bounded periplasmic space"/>
    <property type="evidence" value="ECO:0007669"/>
    <property type="project" value="TreeGrafter"/>
</dbReference>
<evidence type="ECO:0000256" key="1">
    <source>
        <dbReference type="ARBA" id="ARBA00022801"/>
    </source>
</evidence>
<keyword evidence="5" id="KW-1185">Reference proteome</keyword>
<feature type="domain" description="MurNAc-LAA" evidence="3">
    <location>
        <begin position="295"/>
        <end position="418"/>
    </location>
</feature>
<dbReference type="InterPro" id="IPR050695">
    <property type="entry name" value="N-acetylmuramoyl_amidase_3"/>
</dbReference>
<dbReference type="InterPro" id="IPR002901">
    <property type="entry name" value="MGlyc_endo_b_GlcNAc-like_dom"/>
</dbReference>
<evidence type="ECO:0000259" key="3">
    <source>
        <dbReference type="SMART" id="SM00646"/>
    </source>
</evidence>
<dbReference type="OrthoDB" id="9763643at2"/>
<reference evidence="4 5" key="1">
    <citation type="submission" date="2017-10" db="EMBL/GenBank/DDBJ databases">
        <title>Effective Description of Clostridium neonatale sp. nov. linked to necrotizing enterocolitis in neonates and a clarification of species assignable to the genus Clostridium (Prazmowski 1880) emend. Lawson and Rainey 2016.</title>
        <authorList>
            <person name="Bernard K."/>
            <person name="Burdz T."/>
            <person name="Wiebe D."/>
            <person name="Balcewich B."/>
            <person name="Alfa M."/>
            <person name="Bernier A.-M."/>
        </authorList>
    </citation>
    <scope>NUCLEOTIDE SEQUENCE [LARGE SCALE GENOMIC DNA]</scope>
    <source>
        <strain evidence="4 5">LCDC99A005</strain>
    </source>
</reference>
<dbReference type="GO" id="GO:0008745">
    <property type="term" value="F:N-acetylmuramoyl-L-alanine amidase activity"/>
    <property type="evidence" value="ECO:0007669"/>
    <property type="project" value="InterPro"/>
</dbReference>
<dbReference type="Gene3D" id="3.40.630.40">
    <property type="entry name" value="Zn-dependent exopeptidases"/>
    <property type="match status" value="1"/>
</dbReference>
<dbReference type="Proteomes" id="UP000220840">
    <property type="component" value="Unassembled WGS sequence"/>
</dbReference>
<dbReference type="RefSeq" id="WP_058294830.1">
    <property type="nucleotide sequence ID" value="NZ_CAMRXG010000064.1"/>
</dbReference>
<dbReference type="InterPro" id="IPR002508">
    <property type="entry name" value="MurNAc-LAA_cat"/>
</dbReference>
<proteinExistence type="predicted"/>
<dbReference type="GO" id="GO:0004040">
    <property type="term" value="F:amidase activity"/>
    <property type="evidence" value="ECO:0007669"/>
    <property type="project" value="InterPro"/>
</dbReference>
<accession>A0A2A7MGD0</accession>
<dbReference type="AlphaFoldDB" id="A0A2A7MGD0"/>
<dbReference type="EMBL" id="PDCJ01000001">
    <property type="protein sequence ID" value="PEG30659.1"/>
    <property type="molecule type" value="Genomic_DNA"/>
</dbReference>
<dbReference type="Pfam" id="PF01520">
    <property type="entry name" value="Amidase_3"/>
    <property type="match status" value="1"/>
</dbReference>
<dbReference type="STRING" id="137838.GCA_001458595_02008"/>
<evidence type="ECO:0000313" key="4">
    <source>
        <dbReference type="EMBL" id="PEG30659.1"/>
    </source>
</evidence>
<gene>
    <name evidence="4" type="ORF">CQ394_02750</name>
</gene>
<dbReference type="Pfam" id="PF01832">
    <property type="entry name" value="Glucosaminidase"/>
    <property type="match status" value="1"/>
</dbReference>
<keyword evidence="1" id="KW-0378">Hydrolase</keyword>
<dbReference type="SMART" id="SM00646">
    <property type="entry name" value="Ami_3"/>
    <property type="match status" value="1"/>
</dbReference>
<dbReference type="PANTHER" id="PTHR30404">
    <property type="entry name" value="N-ACETYLMURAMOYL-L-ALANINE AMIDASE"/>
    <property type="match status" value="1"/>
</dbReference>
<evidence type="ECO:0000256" key="2">
    <source>
        <dbReference type="SAM" id="SignalP"/>
    </source>
</evidence>
<dbReference type="PANTHER" id="PTHR30404:SF0">
    <property type="entry name" value="N-ACETYLMURAMOYL-L-ALANINE AMIDASE AMIC"/>
    <property type="match status" value="1"/>
</dbReference>
<feature type="signal peptide" evidence="2">
    <location>
        <begin position="1"/>
        <end position="27"/>
    </location>
</feature>
<comment type="caution">
    <text evidence="4">The sequence shown here is derived from an EMBL/GenBank/DDBJ whole genome shotgun (WGS) entry which is preliminary data.</text>
</comment>
<organism evidence="4 5">
    <name type="scientific">Clostridium neonatale</name>
    <dbReference type="NCBI Taxonomy" id="137838"/>
    <lineage>
        <taxon>Bacteria</taxon>
        <taxon>Bacillati</taxon>
        <taxon>Bacillota</taxon>
        <taxon>Clostridia</taxon>
        <taxon>Eubacteriales</taxon>
        <taxon>Clostridiaceae</taxon>
        <taxon>Clostridium</taxon>
    </lineage>
</organism>
<evidence type="ECO:0000313" key="5">
    <source>
        <dbReference type="Proteomes" id="UP000220840"/>
    </source>
</evidence>
<dbReference type="SUPFAM" id="SSF53187">
    <property type="entry name" value="Zn-dependent exopeptidases"/>
    <property type="match status" value="1"/>
</dbReference>
<sequence length="422" mass="45821">MLKKKVIKFIAVLGMTLTFGTAYNVKADTSYGTTSTSVQAENMDHNIVSVSEATVEQAKQWAKNKGASQTFISLADLYFKYSNECGQVNPAIAYVQAAKETNFGKFGGVIDESYKNPCGLKISSGGDNYDPKAHQKFSTWDDGVKAHLDHLALYAGAVGYPKSNTTDPRHFSKIKGKAVTVKALGGNWAPSKTYGDEVNKYYNELISTSDNKSKNMATSPIAKKTIVIDPGHNYGGDKGATSTVDGHVYSEVELNMQVSSCLKDEFEQKGYNVILTRKADEKPEVELTESLKDRVIMANNANASLFISIHHNSAEAEEANGIETYYSSAEQGEDFKGGAVSNKLEISKKIALAVNNKVAEGLALNNRGIKDSALFIKSTNMPSILIEVGFITNEEEAERCSDADKQKEVAKLIADAVAENLK</sequence>
<dbReference type="GO" id="GO:0009253">
    <property type="term" value="P:peptidoglycan catabolic process"/>
    <property type="evidence" value="ECO:0007669"/>
    <property type="project" value="InterPro"/>
</dbReference>
<protein>
    <recommendedName>
        <fullName evidence="3">MurNAc-LAA domain-containing protein</fullName>
    </recommendedName>
</protein>
<feature type="chain" id="PRO_5013173738" description="MurNAc-LAA domain-containing protein" evidence="2">
    <location>
        <begin position="28"/>
        <end position="422"/>
    </location>
</feature>
<keyword evidence="2" id="KW-0732">Signal</keyword>